<dbReference type="Gene3D" id="1.25.40.20">
    <property type="entry name" value="Ankyrin repeat-containing domain"/>
    <property type="match status" value="1"/>
</dbReference>
<dbReference type="Pfam" id="PF12796">
    <property type="entry name" value="Ank_2"/>
    <property type="match status" value="1"/>
</dbReference>
<feature type="non-terminal residue" evidence="4">
    <location>
        <position position="1"/>
    </location>
</feature>
<dbReference type="InParanoid" id="A0A1Y1UB20"/>
<proteinExistence type="predicted"/>
<dbReference type="PANTHER" id="PTHR24171">
    <property type="entry name" value="ANKYRIN REPEAT DOMAIN-CONTAINING PROTEIN 39-RELATED"/>
    <property type="match status" value="1"/>
</dbReference>
<comment type="caution">
    <text evidence="4">The sequence shown here is derived from an EMBL/GenBank/DDBJ whole genome shotgun (WGS) entry which is preliminary data.</text>
</comment>
<reference evidence="4 5" key="1">
    <citation type="submission" date="2017-03" db="EMBL/GenBank/DDBJ databases">
        <title>Widespread Adenine N6-methylation of Active Genes in Fungi.</title>
        <authorList>
            <consortium name="DOE Joint Genome Institute"/>
            <person name="Mondo S.J."/>
            <person name="Dannebaum R.O."/>
            <person name="Kuo R.C."/>
            <person name="Louie K.B."/>
            <person name="Bewick A.J."/>
            <person name="Labutti K."/>
            <person name="Haridas S."/>
            <person name="Kuo A."/>
            <person name="Salamov A."/>
            <person name="Ahrendt S.R."/>
            <person name="Lau R."/>
            <person name="Bowen B.P."/>
            <person name="Lipzen A."/>
            <person name="Sullivan W."/>
            <person name="Andreopoulos W.B."/>
            <person name="Clum A."/>
            <person name="Lindquist E."/>
            <person name="Daum C."/>
            <person name="Northen T.R."/>
            <person name="Ramamoorthy G."/>
            <person name="Schmitz R.J."/>
            <person name="Gryganskyi A."/>
            <person name="Culley D."/>
            <person name="Magnuson J."/>
            <person name="James T.Y."/>
            <person name="O'Malley M.A."/>
            <person name="Stajich J.E."/>
            <person name="Spatafora J.W."/>
            <person name="Visel A."/>
            <person name="Grigoriev I.V."/>
        </authorList>
    </citation>
    <scope>NUCLEOTIDE SEQUENCE [LARGE SCALE GENOMIC DNA]</scope>
    <source>
        <strain evidence="4 5">NRRL Y-17943</strain>
    </source>
</reference>
<gene>
    <name evidence="4" type="ORF">BD324DRAFT_565391</name>
</gene>
<evidence type="ECO:0000256" key="3">
    <source>
        <dbReference type="PROSITE-ProRule" id="PRU00023"/>
    </source>
</evidence>
<dbReference type="InterPro" id="IPR036770">
    <property type="entry name" value="Ankyrin_rpt-contain_sf"/>
</dbReference>
<keyword evidence="1" id="KW-0677">Repeat</keyword>
<dbReference type="GO" id="GO:0085020">
    <property type="term" value="P:protein K6-linked ubiquitination"/>
    <property type="evidence" value="ECO:0007669"/>
    <property type="project" value="TreeGrafter"/>
</dbReference>
<dbReference type="PROSITE" id="PS50088">
    <property type="entry name" value="ANK_REPEAT"/>
    <property type="match status" value="2"/>
</dbReference>
<dbReference type="GeneID" id="33554844"/>
<keyword evidence="2 3" id="KW-0040">ANK repeat</keyword>
<protein>
    <submittedName>
        <fullName evidence="4">Ankyrin domain-containing protein</fullName>
    </submittedName>
</protein>
<dbReference type="OrthoDB" id="539213at2759"/>
<name>A0A1Y1UB20_9TREE</name>
<feature type="repeat" description="ANK" evidence="3">
    <location>
        <begin position="41"/>
        <end position="73"/>
    </location>
</feature>
<evidence type="ECO:0000313" key="4">
    <source>
        <dbReference type="EMBL" id="ORX35233.1"/>
    </source>
</evidence>
<dbReference type="RefSeq" id="XP_021869423.1">
    <property type="nucleotide sequence ID" value="XM_022013036.1"/>
</dbReference>
<feature type="repeat" description="ANK" evidence="3">
    <location>
        <begin position="74"/>
        <end position="106"/>
    </location>
</feature>
<sequence>SSLPPEAIELASRIFNYARTGSPLLAQYLSAGIPPNMTNSAGDTLLMLAAYHGQIESVRCVLTHGADINLVNGRGQTPLAGAVFKDYHGVVTILVEAGADSKAGRPNAMETAGMFGRRECARIMGLDWDECVRSVPEGI</sequence>
<evidence type="ECO:0000256" key="2">
    <source>
        <dbReference type="ARBA" id="ARBA00023043"/>
    </source>
</evidence>
<dbReference type="PANTHER" id="PTHR24171:SF11">
    <property type="entry name" value="26S PROTEASOME NON-ATPASE REGULATORY SUBUNIT 10"/>
    <property type="match status" value="1"/>
</dbReference>
<dbReference type="InterPro" id="IPR002110">
    <property type="entry name" value="Ankyrin_rpt"/>
</dbReference>
<dbReference type="AlphaFoldDB" id="A0A1Y1UB20"/>
<evidence type="ECO:0000256" key="1">
    <source>
        <dbReference type="ARBA" id="ARBA00022737"/>
    </source>
</evidence>
<evidence type="ECO:0000313" key="5">
    <source>
        <dbReference type="Proteomes" id="UP000193218"/>
    </source>
</evidence>
<dbReference type="PROSITE" id="PS50297">
    <property type="entry name" value="ANK_REP_REGION"/>
    <property type="match status" value="2"/>
</dbReference>
<accession>A0A1Y1UB20</accession>
<organism evidence="4 5">
    <name type="scientific">Kockovaella imperatae</name>
    <dbReference type="NCBI Taxonomy" id="4999"/>
    <lineage>
        <taxon>Eukaryota</taxon>
        <taxon>Fungi</taxon>
        <taxon>Dikarya</taxon>
        <taxon>Basidiomycota</taxon>
        <taxon>Agaricomycotina</taxon>
        <taxon>Tremellomycetes</taxon>
        <taxon>Tremellales</taxon>
        <taxon>Cuniculitremaceae</taxon>
        <taxon>Kockovaella</taxon>
    </lineage>
</organism>
<dbReference type="Proteomes" id="UP000193218">
    <property type="component" value="Unassembled WGS sequence"/>
</dbReference>
<dbReference type="SUPFAM" id="SSF48403">
    <property type="entry name" value="Ankyrin repeat"/>
    <property type="match status" value="1"/>
</dbReference>
<keyword evidence="5" id="KW-1185">Reference proteome</keyword>
<dbReference type="SMART" id="SM00248">
    <property type="entry name" value="ANK"/>
    <property type="match status" value="2"/>
</dbReference>
<dbReference type="STRING" id="4999.A0A1Y1UB20"/>
<dbReference type="GO" id="GO:0004842">
    <property type="term" value="F:ubiquitin-protein transferase activity"/>
    <property type="evidence" value="ECO:0007669"/>
    <property type="project" value="TreeGrafter"/>
</dbReference>
<feature type="non-terminal residue" evidence="4">
    <location>
        <position position="139"/>
    </location>
</feature>
<dbReference type="EMBL" id="NBSH01000011">
    <property type="protein sequence ID" value="ORX35233.1"/>
    <property type="molecule type" value="Genomic_DNA"/>
</dbReference>